<evidence type="ECO:0000256" key="1">
    <source>
        <dbReference type="SAM" id="Coils"/>
    </source>
</evidence>
<dbReference type="InterPro" id="IPR051839">
    <property type="entry name" value="RD_transcriptional_regulator"/>
</dbReference>
<evidence type="ECO:0000313" key="3">
    <source>
        <dbReference type="Proteomes" id="UP000006250"/>
    </source>
</evidence>
<dbReference type="AlphaFoldDB" id="E1JXN3"/>
<dbReference type="PANTHER" id="PTHR33215">
    <property type="entry name" value="PROTEIN DISTAL ANTENNA"/>
    <property type="match status" value="1"/>
</dbReference>
<dbReference type="SUPFAM" id="SSF46689">
    <property type="entry name" value="Homeodomain-like"/>
    <property type="match status" value="1"/>
</dbReference>
<dbReference type="InterPro" id="IPR009057">
    <property type="entry name" value="Homeodomain-like_sf"/>
</dbReference>
<accession>E1JXN3</accession>
<dbReference type="GO" id="GO:0003677">
    <property type="term" value="F:DNA binding"/>
    <property type="evidence" value="ECO:0007669"/>
    <property type="project" value="InterPro"/>
</dbReference>
<gene>
    <name evidence="2" type="ORF">DesfrDRAFT_2382</name>
</gene>
<keyword evidence="3" id="KW-1185">Reference proteome</keyword>
<protein>
    <submittedName>
        <fullName evidence="2">Transposase IS3/IS911 family protein</fullName>
    </submittedName>
</protein>
<dbReference type="InterPro" id="IPR002514">
    <property type="entry name" value="Transposase_8"/>
</dbReference>
<dbReference type="GO" id="GO:0004803">
    <property type="term" value="F:transposase activity"/>
    <property type="evidence" value="ECO:0007669"/>
    <property type="project" value="InterPro"/>
</dbReference>
<feature type="coiled-coil region" evidence="1">
    <location>
        <begin position="58"/>
        <end position="85"/>
    </location>
</feature>
<name>E1JXN3_SOLFR</name>
<dbReference type="GO" id="GO:0006313">
    <property type="term" value="P:DNA transposition"/>
    <property type="evidence" value="ECO:0007669"/>
    <property type="project" value="InterPro"/>
</dbReference>
<dbReference type="EMBL" id="AECZ01000015">
    <property type="protein sequence ID" value="EFL50806.1"/>
    <property type="molecule type" value="Genomic_DNA"/>
</dbReference>
<dbReference type="STRING" id="596151.DesfrDRAFT_2382"/>
<dbReference type="eggNOG" id="COG2963">
    <property type="taxonomic scope" value="Bacteria"/>
</dbReference>
<keyword evidence="1" id="KW-0175">Coiled coil</keyword>
<organism evidence="2 3">
    <name type="scientific">Solidesulfovibrio fructosivorans JJ]</name>
    <dbReference type="NCBI Taxonomy" id="596151"/>
    <lineage>
        <taxon>Bacteria</taxon>
        <taxon>Pseudomonadati</taxon>
        <taxon>Thermodesulfobacteriota</taxon>
        <taxon>Desulfovibrionia</taxon>
        <taxon>Desulfovibrionales</taxon>
        <taxon>Desulfovibrionaceae</taxon>
        <taxon>Solidesulfovibrio</taxon>
    </lineage>
</organism>
<sequence length="103" mass="12213">MSIRPPYPPEFRSRMIDLVRSGRSPEDLAKEFEPSGQTIRNWVQQADRDDGLRHDELNSQEWDELRRLRRENKQLREEREILSKAAAWFAKEADSTTRKRSGS</sequence>
<dbReference type="Gene3D" id="1.10.10.60">
    <property type="entry name" value="Homeodomain-like"/>
    <property type="match status" value="1"/>
</dbReference>
<comment type="caution">
    <text evidence="2">The sequence shown here is derived from an EMBL/GenBank/DDBJ whole genome shotgun (WGS) entry which is preliminary data.</text>
</comment>
<dbReference type="Proteomes" id="UP000006250">
    <property type="component" value="Unassembled WGS sequence"/>
</dbReference>
<dbReference type="PANTHER" id="PTHR33215:SF13">
    <property type="entry name" value="PROTEIN DISTAL ANTENNA"/>
    <property type="match status" value="1"/>
</dbReference>
<proteinExistence type="predicted"/>
<dbReference type="Pfam" id="PF01527">
    <property type="entry name" value="HTH_Tnp_1"/>
    <property type="match status" value="1"/>
</dbReference>
<evidence type="ECO:0000313" key="2">
    <source>
        <dbReference type="EMBL" id="EFL50806.1"/>
    </source>
</evidence>
<reference evidence="2 3" key="1">
    <citation type="submission" date="2010-08" db="EMBL/GenBank/DDBJ databases">
        <title>The draft genome of Desulfovibrio fructosovorans JJ.</title>
        <authorList>
            <consortium name="US DOE Joint Genome Institute (JGI-PGF)"/>
            <person name="Lucas S."/>
            <person name="Copeland A."/>
            <person name="Lapidus A."/>
            <person name="Cheng J.-F."/>
            <person name="Bruce D."/>
            <person name="Goodwin L."/>
            <person name="Pitluck S."/>
            <person name="Land M.L."/>
            <person name="Hauser L."/>
            <person name="Chang Y.-J."/>
            <person name="Jeffries C."/>
            <person name="Wall J.D."/>
            <person name="Stahl D.A."/>
            <person name="Arkin A.P."/>
            <person name="Dehal P."/>
            <person name="Stolyar S.M."/>
            <person name="Hazen T.C."/>
            <person name="Woyke T.J."/>
        </authorList>
    </citation>
    <scope>NUCLEOTIDE SEQUENCE [LARGE SCALE GENOMIC DNA]</scope>
    <source>
        <strain evidence="2 3">JJ</strain>
    </source>
</reference>